<dbReference type="EMBL" id="JAODUO010000343">
    <property type="protein sequence ID" value="KAK2182640.1"/>
    <property type="molecule type" value="Genomic_DNA"/>
</dbReference>
<evidence type="ECO:0000256" key="4">
    <source>
        <dbReference type="ARBA" id="ARBA00022692"/>
    </source>
</evidence>
<dbReference type="InterPro" id="IPR037272">
    <property type="entry name" value="SNS_sf"/>
</dbReference>
<dbReference type="PANTHER" id="PTHR11616:SF321">
    <property type="entry name" value="SODIUM-DEPENDENT NUTRIENT AMINO ACID TRANSPORTER 1-RELATED"/>
    <property type="match status" value="1"/>
</dbReference>
<comment type="subcellular location">
    <subcellularLocation>
        <location evidence="1">Membrane</location>
        <topology evidence="1">Multi-pass membrane protein</topology>
    </subcellularLocation>
</comment>
<dbReference type="GO" id="GO:0089718">
    <property type="term" value="P:amino acid import across plasma membrane"/>
    <property type="evidence" value="ECO:0007669"/>
    <property type="project" value="TreeGrafter"/>
</dbReference>
<evidence type="ECO:0000256" key="9">
    <source>
        <dbReference type="RuleBase" id="RU003732"/>
    </source>
</evidence>
<dbReference type="GO" id="GO:0005283">
    <property type="term" value="F:amino acid:sodium symporter activity"/>
    <property type="evidence" value="ECO:0007669"/>
    <property type="project" value="TreeGrafter"/>
</dbReference>
<evidence type="ECO:0000313" key="11">
    <source>
        <dbReference type="EMBL" id="KAK2182640.1"/>
    </source>
</evidence>
<feature type="transmembrane region" description="Helical" evidence="10">
    <location>
        <begin position="71"/>
        <end position="99"/>
    </location>
</feature>
<evidence type="ECO:0000256" key="7">
    <source>
        <dbReference type="ARBA" id="ARBA00023180"/>
    </source>
</evidence>
<evidence type="ECO:0000256" key="2">
    <source>
        <dbReference type="ARBA" id="ARBA00006459"/>
    </source>
</evidence>
<comment type="caution">
    <text evidence="11">The sequence shown here is derived from an EMBL/GenBank/DDBJ whole genome shotgun (WGS) entry which is preliminary data.</text>
</comment>
<dbReference type="PROSITE" id="PS50267">
    <property type="entry name" value="NA_NEUROTRAN_SYMP_3"/>
    <property type="match status" value="1"/>
</dbReference>
<dbReference type="GO" id="GO:0046872">
    <property type="term" value="F:metal ion binding"/>
    <property type="evidence" value="ECO:0007669"/>
    <property type="project" value="UniProtKB-KW"/>
</dbReference>
<feature type="binding site" evidence="8">
    <location>
        <position position="7"/>
    </location>
    <ligand>
        <name>Na(+)</name>
        <dbReference type="ChEBI" id="CHEBI:29101"/>
        <label>1</label>
    </ligand>
</feature>
<dbReference type="PRINTS" id="PR00176">
    <property type="entry name" value="NANEUSMPORT"/>
</dbReference>
<evidence type="ECO:0000256" key="10">
    <source>
        <dbReference type="SAM" id="Phobius"/>
    </source>
</evidence>
<dbReference type="AlphaFoldDB" id="A0AAD9L4S9"/>
<accession>A0AAD9L4S9</accession>
<dbReference type="PANTHER" id="PTHR11616">
    <property type="entry name" value="SODIUM/CHLORIDE DEPENDENT TRANSPORTER"/>
    <property type="match status" value="1"/>
</dbReference>
<organism evidence="11 12">
    <name type="scientific">Ridgeia piscesae</name>
    <name type="common">Tubeworm</name>
    <dbReference type="NCBI Taxonomy" id="27915"/>
    <lineage>
        <taxon>Eukaryota</taxon>
        <taxon>Metazoa</taxon>
        <taxon>Spiralia</taxon>
        <taxon>Lophotrochozoa</taxon>
        <taxon>Annelida</taxon>
        <taxon>Polychaeta</taxon>
        <taxon>Sedentaria</taxon>
        <taxon>Canalipalpata</taxon>
        <taxon>Sabellida</taxon>
        <taxon>Siboglinidae</taxon>
        <taxon>Ridgeia</taxon>
    </lineage>
</organism>
<keyword evidence="7" id="KW-0325">Glycoprotein</keyword>
<evidence type="ECO:0000256" key="6">
    <source>
        <dbReference type="ARBA" id="ARBA00023136"/>
    </source>
</evidence>
<dbReference type="PROSITE" id="PS00610">
    <property type="entry name" value="NA_NEUROTRAN_SYMP_1"/>
    <property type="match status" value="1"/>
</dbReference>
<feature type="binding site" evidence="8">
    <location>
        <position position="12"/>
    </location>
    <ligand>
        <name>Na(+)</name>
        <dbReference type="ChEBI" id="CHEBI:29101"/>
        <label>1</label>
    </ligand>
</feature>
<feature type="transmembrane region" description="Helical" evidence="10">
    <location>
        <begin position="31"/>
        <end position="50"/>
    </location>
</feature>
<reference evidence="11" key="1">
    <citation type="journal article" date="2023" name="Mol. Biol. Evol.">
        <title>Third-Generation Sequencing Reveals the Adaptive Role of the Epigenome in Three Deep-Sea Polychaetes.</title>
        <authorList>
            <person name="Perez M."/>
            <person name="Aroh O."/>
            <person name="Sun Y."/>
            <person name="Lan Y."/>
            <person name="Juniper S.K."/>
            <person name="Young C.R."/>
            <person name="Angers B."/>
            <person name="Qian P.Y."/>
        </authorList>
    </citation>
    <scope>NUCLEOTIDE SEQUENCE</scope>
    <source>
        <strain evidence="11">R07B-5</strain>
    </source>
</reference>
<evidence type="ECO:0000256" key="5">
    <source>
        <dbReference type="ARBA" id="ARBA00022989"/>
    </source>
</evidence>
<dbReference type="SUPFAM" id="SSF161070">
    <property type="entry name" value="SNF-like"/>
    <property type="match status" value="1"/>
</dbReference>
<dbReference type="Pfam" id="PF00209">
    <property type="entry name" value="SNF"/>
    <property type="match status" value="1"/>
</dbReference>
<sequence>MSALSLAVGMGNVWRFPYMCYRNGGGAFLFPYLFMVVVAGFPIMFLEFAFGQYGATGIVTIWQKGCPLFEGIGWSITVVTFTMCIYYNMLIAYSVYFIFASFTSQLPWETCGNPWNTKCEFHERMNE</sequence>
<dbReference type="PROSITE" id="PS00754">
    <property type="entry name" value="NA_NEUROTRAN_SYMP_2"/>
    <property type="match status" value="1"/>
</dbReference>
<keyword evidence="5 10" id="KW-1133">Transmembrane helix</keyword>
<keyword evidence="8" id="KW-0915">Sodium</keyword>
<dbReference type="GO" id="GO:0005886">
    <property type="term" value="C:plasma membrane"/>
    <property type="evidence" value="ECO:0007669"/>
    <property type="project" value="TreeGrafter"/>
</dbReference>
<keyword evidence="6 10" id="KW-0472">Membrane</keyword>
<keyword evidence="4 9" id="KW-0812">Transmembrane</keyword>
<name>A0AAD9L4S9_RIDPI</name>
<comment type="similarity">
    <text evidence="2 9">Belongs to the sodium:neurotransmitter symporter (SNF) (TC 2.A.22) family.</text>
</comment>
<gene>
    <name evidence="11" type="ORF">NP493_343g01015</name>
</gene>
<protein>
    <recommendedName>
        <fullName evidence="9">Transporter</fullName>
    </recommendedName>
</protein>
<keyword evidence="12" id="KW-1185">Reference proteome</keyword>
<feature type="binding site" evidence="8">
    <location>
        <position position="8"/>
    </location>
    <ligand>
        <name>Na(+)</name>
        <dbReference type="ChEBI" id="CHEBI:29101"/>
        <label>1</label>
    </ligand>
</feature>
<evidence type="ECO:0000256" key="3">
    <source>
        <dbReference type="ARBA" id="ARBA00022448"/>
    </source>
</evidence>
<keyword evidence="8" id="KW-0479">Metal-binding</keyword>
<evidence type="ECO:0000256" key="1">
    <source>
        <dbReference type="ARBA" id="ARBA00004141"/>
    </source>
</evidence>
<evidence type="ECO:0000313" key="12">
    <source>
        <dbReference type="Proteomes" id="UP001209878"/>
    </source>
</evidence>
<evidence type="ECO:0000256" key="8">
    <source>
        <dbReference type="PIRSR" id="PIRSR600175-1"/>
    </source>
</evidence>
<dbReference type="Proteomes" id="UP001209878">
    <property type="component" value="Unassembled WGS sequence"/>
</dbReference>
<keyword evidence="3 9" id="KW-0813">Transport</keyword>
<dbReference type="InterPro" id="IPR000175">
    <property type="entry name" value="Na/ntran_symport"/>
</dbReference>
<proteinExistence type="inferred from homology"/>
<keyword evidence="9" id="KW-0769">Symport</keyword>